<sequence length="634" mass="68044">MGRSILTSGVVLALAAQFASAVLPRGVHKARVLKEPADLADSYDYVIVGGGTAGLTIADRLTEDEDTTVLVIEYGLLSDSESIKTVRGGFGGFGAPGALFPTRSVPQVNLGNRVIDVLAGKVVGGSSAVNAMMTIRGAKGDYDRWGQFFREDSEWSWEGILPYFKKALTFVPPNEDVAESSGIVYDTSFWGEGESGVYTSWPSFQYPGTSAQLEAWKEVPGVTFPPDSGSGETGVYWYPQFMDPKLVERSYARTGHYSNSDRENYHLVTNSKVIKIVVEDGTATGVSFRPADDPAGEVSTIKASKEVIVSAGAVHTPQVLQLSGIGPSALLEAAGIETIVDLPGVGQNFQDHPMLTARFTLRSLDVSPKESDLSRGGEFRTWADEVWAANRTGPYSIATGNLAAWLSYPVISARYDEIATRLEEQDHAAYLPEGTDSTVAAGYKAQMLSYAEALRANHTGFYNHAITASPSNGIIVDLHPLSRGTININPENPDAEPLVDYRALSNPLDAAIMADIIRFARSFYMDNAFNAQYDPVESQPGASVQTDEEMATYLARTLSPTEYHPAGTAAMLPKELGGVVDEDLRVYGVAGLRVADASIMPTLVGANTCQTVYAIAEKAADLIKGSVTTTNTNR</sequence>
<organism evidence="5 6">
    <name type="scientific">Cephalotrichum gorgonifer</name>
    <dbReference type="NCBI Taxonomy" id="2041049"/>
    <lineage>
        <taxon>Eukaryota</taxon>
        <taxon>Fungi</taxon>
        <taxon>Dikarya</taxon>
        <taxon>Ascomycota</taxon>
        <taxon>Pezizomycotina</taxon>
        <taxon>Sordariomycetes</taxon>
        <taxon>Hypocreomycetidae</taxon>
        <taxon>Microascales</taxon>
        <taxon>Microascaceae</taxon>
        <taxon>Cephalotrichum</taxon>
    </lineage>
</organism>
<dbReference type="SUPFAM" id="SSF51905">
    <property type="entry name" value="FAD/NAD(P)-binding domain"/>
    <property type="match status" value="1"/>
</dbReference>
<evidence type="ECO:0000259" key="4">
    <source>
        <dbReference type="PROSITE" id="PS00624"/>
    </source>
</evidence>
<dbReference type="GO" id="GO:0050660">
    <property type="term" value="F:flavin adenine dinucleotide binding"/>
    <property type="evidence" value="ECO:0007669"/>
    <property type="project" value="InterPro"/>
</dbReference>
<keyword evidence="2" id="KW-0274">FAD</keyword>
<dbReference type="Pfam" id="PF00732">
    <property type="entry name" value="GMC_oxred_N"/>
    <property type="match status" value="1"/>
</dbReference>
<dbReference type="AlphaFoldDB" id="A0AAE8MST8"/>
<feature type="chain" id="PRO_5042144527" evidence="3">
    <location>
        <begin position="22"/>
        <end position="634"/>
    </location>
</feature>
<dbReference type="InterPro" id="IPR000172">
    <property type="entry name" value="GMC_OxRdtase_N"/>
</dbReference>
<keyword evidence="3" id="KW-0732">Signal</keyword>
<keyword evidence="6" id="KW-1185">Reference proteome</keyword>
<feature type="signal peptide" evidence="3">
    <location>
        <begin position="1"/>
        <end position="21"/>
    </location>
</feature>
<proteinExistence type="inferred from homology"/>
<accession>A0AAE8MST8</accession>
<dbReference type="PANTHER" id="PTHR11552:SF115">
    <property type="entry name" value="DEHYDROGENASE XPTC-RELATED"/>
    <property type="match status" value="1"/>
</dbReference>
<protein>
    <submittedName>
        <fullName evidence="5">Related to alcohol oxidase</fullName>
    </submittedName>
</protein>
<dbReference type="InterPro" id="IPR036188">
    <property type="entry name" value="FAD/NAD-bd_sf"/>
</dbReference>
<evidence type="ECO:0000256" key="2">
    <source>
        <dbReference type="PIRSR" id="PIRSR000137-2"/>
    </source>
</evidence>
<name>A0AAE8MST8_9PEZI</name>
<evidence type="ECO:0000256" key="1">
    <source>
        <dbReference type="ARBA" id="ARBA00010790"/>
    </source>
</evidence>
<evidence type="ECO:0000313" key="6">
    <source>
        <dbReference type="Proteomes" id="UP001187682"/>
    </source>
</evidence>
<keyword evidence="2" id="KW-0285">Flavoprotein</keyword>
<dbReference type="GO" id="GO:0044550">
    <property type="term" value="P:secondary metabolite biosynthetic process"/>
    <property type="evidence" value="ECO:0007669"/>
    <property type="project" value="TreeGrafter"/>
</dbReference>
<dbReference type="Proteomes" id="UP001187682">
    <property type="component" value="Unassembled WGS sequence"/>
</dbReference>
<comment type="similarity">
    <text evidence="1">Belongs to the GMC oxidoreductase family.</text>
</comment>
<evidence type="ECO:0000256" key="3">
    <source>
        <dbReference type="SAM" id="SignalP"/>
    </source>
</evidence>
<dbReference type="GO" id="GO:0016614">
    <property type="term" value="F:oxidoreductase activity, acting on CH-OH group of donors"/>
    <property type="evidence" value="ECO:0007669"/>
    <property type="project" value="InterPro"/>
</dbReference>
<dbReference type="SUPFAM" id="SSF54373">
    <property type="entry name" value="FAD-linked reductases, C-terminal domain"/>
    <property type="match status" value="1"/>
</dbReference>
<feature type="binding site" evidence="2">
    <location>
        <position position="122"/>
    </location>
    <ligand>
        <name>FAD</name>
        <dbReference type="ChEBI" id="CHEBI:57692"/>
    </ligand>
</feature>
<dbReference type="Gene3D" id="3.50.50.60">
    <property type="entry name" value="FAD/NAD(P)-binding domain"/>
    <property type="match status" value="1"/>
</dbReference>
<dbReference type="InterPro" id="IPR012132">
    <property type="entry name" value="GMC_OxRdtase"/>
</dbReference>
<dbReference type="Pfam" id="PF05199">
    <property type="entry name" value="GMC_oxred_C"/>
    <property type="match status" value="1"/>
</dbReference>
<reference evidence="5" key="1">
    <citation type="submission" date="2018-03" db="EMBL/GenBank/DDBJ databases">
        <authorList>
            <person name="Guldener U."/>
        </authorList>
    </citation>
    <scope>NUCLEOTIDE SEQUENCE</scope>
</reference>
<gene>
    <name evidence="5" type="ORF">DNG_02144</name>
</gene>
<dbReference type="EMBL" id="ONZQ02000002">
    <property type="protein sequence ID" value="SPN99109.1"/>
    <property type="molecule type" value="Genomic_DNA"/>
</dbReference>
<evidence type="ECO:0000313" key="5">
    <source>
        <dbReference type="EMBL" id="SPN99109.1"/>
    </source>
</evidence>
<dbReference type="PIRSF" id="PIRSF000137">
    <property type="entry name" value="Alcohol_oxidase"/>
    <property type="match status" value="1"/>
</dbReference>
<feature type="domain" description="Glucose-methanol-choline oxidoreductase N-terminal" evidence="4">
    <location>
        <begin position="312"/>
        <end position="326"/>
    </location>
</feature>
<feature type="binding site" evidence="2">
    <location>
        <position position="273"/>
    </location>
    <ligand>
        <name>FAD</name>
        <dbReference type="ChEBI" id="CHEBI:57692"/>
    </ligand>
</feature>
<dbReference type="PANTHER" id="PTHR11552">
    <property type="entry name" value="GLUCOSE-METHANOL-CHOLINE GMC OXIDOREDUCTASE"/>
    <property type="match status" value="1"/>
</dbReference>
<comment type="caution">
    <text evidence="5">The sequence shown here is derived from an EMBL/GenBank/DDBJ whole genome shotgun (WGS) entry which is preliminary data.</text>
</comment>
<dbReference type="InterPro" id="IPR007867">
    <property type="entry name" value="GMC_OxRtase_C"/>
</dbReference>
<comment type="cofactor">
    <cofactor evidence="2">
        <name>FAD</name>
        <dbReference type="ChEBI" id="CHEBI:57692"/>
    </cofactor>
</comment>
<dbReference type="PROSITE" id="PS00624">
    <property type="entry name" value="GMC_OXRED_2"/>
    <property type="match status" value="1"/>
</dbReference>
<dbReference type="Gene3D" id="3.30.560.10">
    <property type="entry name" value="Glucose Oxidase, domain 3"/>
    <property type="match status" value="1"/>
</dbReference>